<dbReference type="InterPro" id="IPR011343">
    <property type="entry name" value="DeoC"/>
</dbReference>
<evidence type="ECO:0000313" key="9">
    <source>
        <dbReference type="EMBL" id="CAB4832143.1"/>
    </source>
</evidence>
<comment type="catalytic activity">
    <reaction evidence="8">
        <text>2-deoxy-D-ribose 5-phosphate = D-glyceraldehyde 3-phosphate + acetaldehyde</text>
        <dbReference type="Rhea" id="RHEA:12821"/>
        <dbReference type="ChEBI" id="CHEBI:15343"/>
        <dbReference type="ChEBI" id="CHEBI:59776"/>
        <dbReference type="ChEBI" id="CHEBI:62877"/>
        <dbReference type="EC" id="4.1.2.4"/>
    </reaction>
</comment>
<dbReference type="PANTHER" id="PTHR10889:SF3">
    <property type="entry name" value="DEOXYRIBOSE-PHOSPHATE ALDOLASE"/>
    <property type="match status" value="1"/>
</dbReference>
<evidence type="ECO:0000256" key="5">
    <source>
        <dbReference type="ARBA" id="ARBA00023270"/>
    </source>
</evidence>
<protein>
    <recommendedName>
        <fullName evidence="3">deoxyribose-phosphate aldolase</fullName>
        <ecNumber evidence="3">4.1.2.4</ecNumber>
    </recommendedName>
    <alternativeName>
        <fullName evidence="7">2-deoxy-D-ribose 5-phosphate aldolase</fullName>
    </alternativeName>
    <alternativeName>
        <fullName evidence="6">Phosphodeoxyriboaldolase</fullName>
    </alternativeName>
</protein>
<gene>
    <name evidence="9" type="ORF">UFOPK3139_01609</name>
</gene>
<dbReference type="Gene3D" id="3.20.20.70">
    <property type="entry name" value="Aldolase class I"/>
    <property type="match status" value="1"/>
</dbReference>
<dbReference type="InterPro" id="IPR002915">
    <property type="entry name" value="DeoC/FbaB/LacD_aldolase"/>
</dbReference>
<comment type="similarity">
    <text evidence="2">Belongs to the DeoC/FbaB aldolase family. DeoC type 2 subfamily.</text>
</comment>
<organism evidence="9">
    <name type="scientific">freshwater metagenome</name>
    <dbReference type="NCBI Taxonomy" id="449393"/>
    <lineage>
        <taxon>unclassified sequences</taxon>
        <taxon>metagenomes</taxon>
        <taxon>ecological metagenomes</taxon>
    </lineage>
</organism>
<keyword evidence="5" id="KW-0704">Schiff base</keyword>
<evidence type="ECO:0000256" key="7">
    <source>
        <dbReference type="ARBA" id="ARBA00032755"/>
    </source>
</evidence>
<dbReference type="EC" id="4.1.2.4" evidence="3"/>
<sequence length="350" mass="36736">MLGGLVTHAGEALGNEQMVDDRDEHGAHLPVGSITVMAALVARSNPPDWVRAFAAGAVRIPAVDAVGLEARAAALTGRSIKKASKIAALRLAIECMDLTTLEGTDTPGKVRAMCAKAVQPDPRDASIPSVAAVCVYPELVAIAKHSLQGSGVKVASVAGAFPSGLGLLPTRLDEIRRAIDAGADEIDIVLNRSAFLAGDLARAFDDIAASKLACGAAHLKVILEAGELGTYDNVRRASMLAMAAGGDFIKTSTGKIGVNATPPFALLMSEAIRDHFEQTGVKVGLKLAGGIRTAKQSWQYLVIVNETLGPDWLTPHLFRLGASSLLNDVLMQLRMQATGLYQRPDDFTVD</sequence>
<evidence type="ECO:0000256" key="3">
    <source>
        <dbReference type="ARBA" id="ARBA00012515"/>
    </source>
</evidence>
<proteinExistence type="inferred from homology"/>
<evidence type="ECO:0000256" key="6">
    <source>
        <dbReference type="ARBA" id="ARBA00031814"/>
    </source>
</evidence>
<evidence type="ECO:0000256" key="8">
    <source>
        <dbReference type="ARBA" id="ARBA00048791"/>
    </source>
</evidence>
<dbReference type="GO" id="GO:0016052">
    <property type="term" value="P:carbohydrate catabolic process"/>
    <property type="evidence" value="ECO:0007669"/>
    <property type="project" value="TreeGrafter"/>
</dbReference>
<dbReference type="GO" id="GO:0004139">
    <property type="term" value="F:deoxyribose-phosphate aldolase activity"/>
    <property type="evidence" value="ECO:0007669"/>
    <property type="project" value="UniProtKB-EC"/>
</dbReference>
<dbReference type="AlphaFoldDB" id="A0A6J7AHB5"/>
<dbReference type="CDD" id="cd00959">
    <property type="entry name" value="DeoC"/>
    <property type="match status" value="1"/>
</dbReference>
<evidence type="ECO:0000256" key="4">
    <source>
        <dbReference type="ARBA" id="ARBA00023239"/>
    </source>
</evidence>
<dbReference type="NCBIfam" id="TIGR00126">
    <property type="entry name" value="deoC"/>
    <property type="match status" value="1"/>
</dbReference>
<dbReference type="PANTHER" id="PTHR10889">
    <property type="entry name" value="DEOXYRIBOSE-PHOSPHATE ALDOLASE"/>
    <property type="match status" value="1"/>
</dbReference>
<comment type="pathway">
    <text evidence="1">Carbohydrate degradation; 2-deoxy-D-ribose 1-phosphate degradation; D-glyceraldehyde 3-phosphate and acetaldehyde from 2-deoxy-alpha-D-ribose 1-phosphate: step 2/2.</text>
</comment>
<accession>A0A6J7AHB5</accession>
<evidence type="ECO:0000256" key="2">
    <source>
        <dbReference type="ARBA" id="ARBA00009473"/>
    </source>
</evidence>
<keyword evidence="4" id="KW-0456">Lyase</keyword>
<dbReference type="GO" id="GO:0005737">
    <property type="term" value="C:cytoplasm"/>
    <property type="evidence" value="ECO:0007669"/>
    <property type="project" value="InterPro"/>
</dbReference>
<dbReference type="EMBL" id="CAFABA010000063">
    <property type="protein sequence ID" value="CAB4832143.1"/>
    <property type="molecule type" value="Genomic_DNA"/>
</dbReference>
<name>A0A6J7AHB5_9ZZZZ</name>
<reference evidence="9" key="1">
    <citation type="submission" date="2020-05" db="EMBL/GenBank/DDBJ databases">
        <authorList>
            <person name="Chiriac C."/>
            <person name="Salcher M."/>
            <person name="Ghai R."/>
            <person name="Kavagutti S V."/>
        </authorList>
    </citation>
    <scope>NUCLEOTIDE SEQUENCE</scope>
</reference>
<dbReference type="InterPro" id="IPR013785">
    <property type="entry name" value="Aldolase_TIM"/>
</dbReference>
<dbReference type="SUPFAM" id="SSF51569">
    <property type="entry name" value="Aldolase"/>
    <property type="match status" value="1"/>
</dbReference>
<dbReference type="GO" id="GO:0009264">
    <property type="term" value="P:deoxyribonucleotide catabolic process"/>
    <property type="evidence" value="ECO:0007669"/>
    <property type="project" value="InterPro"/>
</dbReference>
<dbReference type="Pfam" id="PF01791">
    <property type="entry name" value="DeoC"/>
    <property type="match status" value="1"/>
</dbReference>
<dbReference type="SMART" id="SM01133">
    <property type="entry name" value="DeoC"/>
    <property type="match status" value="1"/>
</dbReference>
<evidence type="ECO:0000256" key="1">
    <source>
        <dbReference type="ARBA" id="ARBA00004816"/>
    </source>
</evidence>